<sequence length="146" mass="16424">MFTPHITVACVVHAEGKLLVVEERVDGKVTWNQPAGHLEAEESLIAAMERELVEETGLALSPEHLLGVHQWTANDGTPFIRFLFCCEIEKCLDTAPQDNDIDCCHWLSAAQIMESSQLRSPLVAESIKLWQSGNRFPLTALHWFEQ</sequence>
<dbReference type="RefSeq" id="WP_214235862.1">
    <property type="nucleotide sequence ID" value="NZ_JABBFR010000002.1"/>
</dbReference>
<gene>
    <name evidence="4" type="ORF">HH682_02350</name>
</gene>
<dbReference type="Pfam" id="PF00293">
    <property type="entry name" value="NUDIX"/>
    <property type="match status" value="1"/>
</dbReference>
<comment type="cofactor">
    <cofactor evidence="1">
        <name>Mg(2+)</name>
        <dbReference type="ChEBI" id="CHEBI:18420"/>
    </cofactor>
</comment>
<dbReference type="PANTHER" id="PTHR43222:SF11">
    <property type="entry name" value="PHOSPHATASE NUDJ"/>
    <property type="match status" value="1"/>
</dbReference>
<dbReference type="EMBL" id="JABBFR010000002">
    <property type="protein sequence ID" value="MBT0723302.1"/>
    <property type="molecule type" value="Genomic_DNA"/>
</dbReference>
<dbReference type="SUPFAM" id="SSF55811">
    <property type="entry name" value="Nudix"/>
    <property type="match status" value="1"/>
</dbReference>
<dbReference type="PANTHER" id="PTHR43222">
    <property type="entry name" value="NUDIX HYDROLASE 23"/>
    <property type="match status" value="1"/>
</dbReference>
<evidence type="ECO:0000256" key="2">
    <source>
        <dbReference type="ARBA" id="ARBA00022801"/>
    </source>
</evidence>
<dbReference type="InterPro" id="IPR015797">
    <property type="entry name" value="NUDIX_hydrolase-like_dom_sf"/>
</dbReference>
<accession>A0ABS5SVN9</accession>
<comment type="caution">
    <text evidence="4">The sequence shown here is derived from an EMBL/GenBank/DDBJ whole genome shotgun (WGS) entry which is preliminary data.</text>
</comment>
<name>A0ABS5SVN9_9GAMM</name>
<feature type="domain" description="Nudix hydrolase" evidence="3">
    <location>
        <begin position="3"/>
        <end position="131"/>
    </location>
</feature>
<evidence type="ECO:0000313" key="5">
    <source>
        <dbReference type="Proteomes" id="UP000790096"/>
    </source>
</evidence>
<proteinExistence type="predicted"/>
<dbReference type="PROSITE" id="PS00893">
    <property type="entry name" value="NUDIX_BOX"/>
    <property type="match status" value="1"/>
</dbReference>
<reference evidence="4 5" key="1">
    <citation type="submission" date="2020-04" db="EMBL/GenBank/DDBJ databases">
        <title>Genome sequencing of Rosenbergiella species.</title>
        <authorList>
            <person name="Alvarez-Perez S."/>
            <person name="Lievens B."/>
        </authorList>
    </citation>
    <scope>NUCLEOTIDE SEQUENCE [LARGE SCALE GENOMIC DNA]</scope>
    <source>
        <strain evidence="4 5">S61</strain>
    </source>
</reference>
<keyword evidence="2 4" id="KW-0378">Hydrolase</keyword>
<dbReference type="Proteomes" id="UP000790096">
    <property type="component" value="Unassembled WGS sequence"/>
</dbReference>
<dbReference type="InterPro" id="IPR000086">
    <property type="entry name" value="NUDIX_hydrolase_dom"/>
</dbReference>
<dbReference type="InterPro" id="IPR020084">
    <property type="entry name" value="NUDIX_hydrolase_CS"/>
</dbReference>
<evidence type="ECO:0000259" key="3">
    <source>
        <dbReference type="PROSITE" id="PS51462"/>
    </source>
</evidence>
<dbReference type="Gene3D" id="3.90.79.10">
    <property type="entry name" value="Nucleoside Triphosphate Pyrophosphohydrolase"/>
    <property type="match status" value="1"/>
</dbReference>
<protein>
    <submittedName>
        <fullName evidence="4">NUDIX hydrolase</fullName>
    </submittedName>
</protein>
<keyword evidence="5" id="KW-1185">Reference proteome</keyword>
<evidence type="ECO:0000313" key="4">
    <source>
        <dbReference type="EMBL" id="MBT0723302.1"/>
    </source>
</evidence>
<organism evidence="4 5">
    <name type="scientific">Rosenbergiella gaditana</name>
    <dbReference type="NCBI Taxonomy" id="2726987"/>
    <lineage>
        <taxon>Bacteria</taxon>
        <taxon>Pseudomonadati</taxon>
        <taxon>Pseudomonadota</taxon>
        <taxon>Gammaproteobacteria</taxon>
        <taxon>Enterobacterales</taxon>
        <taxon>Erwiniaceae</taxon>
        <taxon>Rosenbergiella</taxon>
    </lineage>
</organism>
<evidence type="ECO:0000256" key="1">
    <source>
        <dbReference type="ARBA" id="ARBA00001946"/>
    </source>
</evidence>
<dbReference type="PROSITE" id="PS51462">
    <property type="entry name" value="NUDIX"/>
    <property type="match status" value="1"/>
</dbReference>
<dbReference type="GO" id="GO:0016787">
    <property type="term" value="F:hydrolase activity"/>
    <property type="evidence" value="ECO:0007669"/>
    <property type="project" value="UniProtKB-KW"/>
</dbReference>